<protein>
    <recommendedName>
        <fullName evidence="2">Type IV pili twitching motility protein PilT</fullName>
    </recommendedName>
</protein>
<sequence>MPKIESMDKLLLVMEKYGASDLHLKVGYPPYFRVHGSLRKPDVDPVASSEEMDALVMPLIPKGRQHLLAEDGGVDF</sequence>
<feature type="non-terminal residue" evidence="1">
    <location>
        <position position="76"/>
    </location>
</feature>
<comment type="caution">
    <text evidence="1">The sequence shown here is derived from an EMBL/GenBank/DDBJ whole genome shotgun (WGS) entry which is preliminary data.</text>
</comment>
<evidence type="ECO:0000313" key="1">
    <source>
        <dbReference type="EMBL" id="GAG01414.1"/>
    </source>
</evidence>
<organism evidence="1">
    <name type="scientific">marine sediment metagenome</name>
    <dbReference type="NCBI Taxonomy" id="412755"/>
    <lineage>
        <taxon>unclassified sequences</taxon>
        <taxon>metagenomes</taxon>
        <taxon>ecological metagenomes</taxon>
    </lineage>
</organism>
<dbReference type="EMBL" id="BARS01022550">
    <property type="protein sequence ID" value="GAG01414.1"/>
    <property type="molecule type" value="Genomic_DNA"/>
</dbReference>
<evidence type="ECO:0008006" key="2">
    <source>
        <dbReference type="Google" id="ProtNLM"/>
    </source>
</evidence>
<name>X0U6J7_9ZZZZ</name>
<dbReference type="Gene3D" id="3.30.450.90">
    <property type="match status" value="1"/>
</dbReference>
<proteinExistence type="predicted"/>
<gene>
    <name evidence="1" type="ORF">S01H1_36041</name>
</gene>
<dbReference type="AlphaFoldDB" id="X0U6J7"/>
<reference evidence="1" key="1">
    <citation type="journal article" date="2014" name="Front. Microbiol.">
        <title>High frequency of phylogenetically diverse reductive dehalogenase-homologous genes in deep subseafloor sedimentary metagenomes.</title>
        <authorList>
            <person name="Kawai M."/>
            <person name="Futagami T."/>
            <person name="Toyoda A."/>
            <person name="Takaki Y."/>
            <person name="Nishi S."/>
            <person name="Hori S."/>
            <person name="Arai W."/>
            <person name="Tsubouchi T."/>
            <person name="Morono Y."/>
            <person name="Uchiyama I."/>
            <person name="Ito T."/>
            <person name="Fujiyama A."/>
            <person name="Inagaki F."/>
            <person name="Takami H."/>
        </authorList>
    </citation>
    <scope>NUCLEOTIDE SEQUENCE</scope>
    <source>
        <strain evidence="1">Expedition CK06-06</strain>
    </source>
</reference>
<accession>X0U6J7</accession>